<keyword evidence="9" id="KW-1185">Reference proteome</keyword>
<evidence type="ECO:0000256" key="4">
    <source>
        <dbReference type="ARBA" id="ARBA00022989"/>
    </source>
</evidence>
<feature type="transmembrane region" description="Helical" evidence="6">
    <location>
        <begin position="232"/>
        <end position="255"/>
    </location>
</feature>
<keyword evidence="4 6" id="KW-1133">Transmembrane helix</keyword>
<proteinExistence type="predicted"/>
<evidence type="ECO:0000256" key="6">
    <source>
        <dbReference type="SAM" id="Phobius"/>
    </source>
</evidence>
<feature type="transmembrane region" description="Helical" evidence="6">
    <location>
        <begin position="353"/>
        <end position="381"/>
    </location>
</feature>
<dbReference type="SUPFAM" id="SSF103473">
    <property type="entry name" value="MFS general substrate transporter"/>
    <property type="match status" value="1"/>
</dbReference>
<comment type="caution">
    <text evidence="8">The sequence shown here is derived from an EMBL/GenBank/DDBJ whole genome shotgun (WGS) entry which is preliminary data.</text>
</comment>
<sequence>MTTPVAADAPPARAASALLRAAFGTALAGNTIGAVGFPLFVLDSTGSTGLTGAAVTVAVAASVLTGLLMGPVLDRWGMRRSWLAGVLVGLVATVALVVLHRADALPGWALLALTAVRAAADEPGRVAAFGLLPRLAAGAGGTLERANATLRAMSAVATIAGPVAAGALVATAGTVAPLLVDAAAGVAAVVLLAALGRLPGHSGEPAPDAAVDRSRYRDGLREALRYLRGNRVLRALVVVTALFATLDSGLVTIGLTSYADRLLGDPAWYGGLAAAFGAGALVGTVAFGLTGHRLPRRAVYLTGYLALATVVALLPWCPGPATALLLVAVAGVLISPVDLIYMQELQERVPPRMFGTVAGTATTVVSAPGPAGVSLLTWALATGDVHGTFVVLGAVYALAALPLLVARPLRALGGARPRRTDPREGQWT</sequence>
<dbReference type="RefSeq" id="WP_340292784.1">
    <property type="nucleotide sequence ID" value="NZ_JBBJUP010000016.1"/>
</dbReference>
<feature type="transmembrane region" description="Helical" evidence="6">
    <location>
        <begin position="21"/>
        <end position="42"/>
    </location>
</feature>
<evidence type="ECO:0000256" key="1">
    <source>
        <dbReference type="ARBA" id="ARBA00004651"/>
    </source>
</evidence>
<keyword evidence="5 6" id="KW-0472">Membrane</keyword>
<evidence type="ECO:0000256" key="2">
    <source>
        <dbReference type="ARBA" id="ARBA00022475"/>
    </source>
</evidence>
<comment type="subcellular location">
    <subcellularLocation>
        <location evidence="1">Cell membrane</location>
        <topology evidence="1">Multi-pass membrane protein</topology>
    </subcellularLocation>
</comment>
<organism evidence="8 9">
    <name type="scientific">Pseudonocardia spirodelae</name>
    <dbReference type="NCBI Taxonomy" id="3133431"/>
    <lineage>
        <taxon>Bacteria</taxon>
        <taxon>Bacillati</taxon>
        <taxon>Actinomycetota</taxon>
        <taxon>Actinomycetes</taxon>
        <taxon>Pseudonocardiales</taxon>
        <taxon>Pseudonocardiaceae</taxon>
        <taxon>Pseudonocardia</taxon>
    </lineage>
</organism>
<dbReference type="Gene3D" id="1.20.1250.20">
    <property type="entry name" value="MFS general substrate transporter like domains"/>
    <property type="match status" value="1"/>
</dbReference>
<evidence type="ECO:0000313" key="9">
    <source>
        <dbReference type="Proteomes" id="UP001364211"/>
    </source>
</evidence>
<evidence type="ECO:0000313" key="8">
    <source>
        <dbReference type="EMBL" id="MEJ8280999.1"/>
    </source>
</evidence>
<feature type="transmembrane region" description="Helical" evidence="6">
    <location>
        <begin position="298"/>
        <end position="316"/>
    </location>
</feature>
<evidence type="ECO:0000259" key="7">
    <source>
        <dbReference type="PROSITE" id="PS50850"/>
    </source>
</evidence>
<protein>
    <submittedName>
        <fullName evidence="8">MFS transporter</fullName>
    </submittedName>
</protein>
<keyword evidence="2" id="KW-1003">Cell membrane</keyword>
<dbReference type="PROSITE" id="PS50850">
    <property type="entry name" value="MFS"/>
    <property type="match status" value="1"/>
</dbReference>
<feature type="transmembrane region" description="Helical" evidence="6">
    <location>
        <begin position="322"/>
        <end position="341"/>
    </location>
</feature>
<dbReference type="InterPro" id="IPR011701">
    <property type="entry name" value="MFS"/>
</dbReference>
<feature type="transmembrane region" description="Helical" evidence="6">
    <location>
        <begin position="387"/>
        <end position="409"/>
    </location>
</feature>
<dbReference type="Proteomes" id="UP001364211">
    <property type="component" value="Unassembled WGS sequence"/>
</dbReference>
<dbReference type="PANTHER" id="PTHR23513">
    <property type="entry name" value="INTEGRAL MEMBRANE EFFLUX PROTEIN-RELATED"/>
    <property type="match status" value="1"/>
</dbReference>
<feature type="domain" description="Major facilitator superfamily (MFS) profile" evidence="7">
    <location>
        <begin position="233"/>
        <end position="428"/>
    </location>
</feature>
<keyword evidence="3 6" id="KW-0812">Transmembrane</keyword>
<feature type="transmembrane region" description="Helical" evidence="6">
    <location>
        <begin position="267"/>
        <end position="291"/>
    </location>
</feature>
<dbReference type="InterPro" id="IPR020846">
    <property type="entry name" value="MFS_dom"/>
</dbReference>
<evidence type="ECO:0000256" key="3">
    <source>
        <dbReference type="ARBA" id="ARBA00022692"/>
    </source>
</evidence>
<dbReference type="InterPro" id="IPR036259">
    <property type="entry name" value="MFS_trans_sf"/>
</dbReference>
<feature type="transmembrane region" description="Helical" evidence="6">
    <location>
        <begin position="82"/>
        <end position="102"/>
    </location>
</feature>
<dbReference type="Pfam" id="PF07690">
    <property type="entry name" value="MFS_1"/>
    <property type="match status" value="1"/>
</dbReference>
<evidence type="ECO:0000256" key="5">
    <source>
        <dbReference type="ARBA" id="ARBA00023136"/>
    </source>
</evidence>
<accession>A0ABU8TAP0</accession>
<gene>
    <name evidence="8" type="ORF">WJX68_18805</name>
</gene>
<feature type="transmembrane region" description="Helical" evidence="6">
    <location>
        <begin position="48"/>
        <end position="70"/>
    </location>
</feature>
<dbReference type="EMBL" id="JBBJUP010000016">
    <property type="protein sequence ID" value="MEJ8280999.1"/>
    <property type="molecule type" value="Genomic_DNA"/>
</dbReference>
<dbReference type="PANTHER" id="PTHR23513:SF11">
    <property type="entry name" value="STAPHYLOFERRIN A TRANSPORTER"/>
    <property type="match status" value="1"/>
</dbReference>
<name>A0ABU8TAP0_9PSEU</name>
<reference evidence="8 9" key="1">
    <citation type="submission" date="2024-03" db="EMBL/GenBank/DDBJ databases">
        <title>Draft genome sequence of Pseudonocardia sp. DW16-2.</title>
        <authorList>
            <person name="Duangmal K."/>
        </authorList>
    </citation>
    <scope>NUCLEOTIDE SEQUENCE [LARGE SCALE GENOMIC DNA]</scope>
    <source>
        <strain evidence="8 9">DW16-2</strain>
    </source>
</reference>